<reference evidence="2 3" key="1">
    <citation type="submission" date="2020-09" db="EMBL/GenBank/DDBJ databases">
        <authorList>
            <person name="Kim M.K."/>
        </authorList>
    </citation>
    <scope>NUCLEOTIDE SEQUENCE [LARGE SCALE GENOMIC DNA]</scope>
    <source>
        <strain evidence="2 3">BT189</strain>
    </source>
</reference>
<dbReference type="InterPro" id="IPR011250">
    <property type="entry name" value="OMP/PagP_B-barrel"/>
</dbReference>
<comment type="caution">
    <text evidence="2">The sequence shown here is derived from an EMBL/GenBank/DDBJ whole genome shotgun (WGS) entry which is preliminary data.</text>
</comment>
<evidence type="ECO:0008006" key="4">
    <source>
        <dbReference type="Google" id="ProtNLM"/>
    </source>
</evidence>
<accession>A0ABR8JSJ9</accession>
<feature type="region of interest" description="Disordered" evidence="1">
    <location>
        <begin position="1"/>
        <end position="20"/>
    </location>
</feature>
<evidence type="ECO:0000256" key="1">
    <source>
        <dbReference type="SAM" id="MobiDB-lite"/>
    </source>
</evidence>
<evidence type="ECO:0000313" key="3">
    <source>
        <dbReference type="Proteomes" id="UP000606003"/>
    </source>
</evidence>
<dbReference type="Proteomes" id="UP000606003">
    <property type="component" value="Unassembled WGS sequence"/>
</dbReference>
<gene>
    <name evidence="2" type="ORF">IC234_12495</name>
</gene>
<dbReference type="SUPFAM" id="SSF56925">
    <property type="entry name" value="OMPA-like"/>
    <property type="match status" value="1"/>
</dbReference>
<protein>
    <recommendedName>
        <fullName evidence="4">Outer membrane protein beta-barrel domain-containing protein</fullName>
    </recommendedName>
</protein>
<feature type="compositionally biased region" description="Polar residues" evidence="1">
    <location>
        <begin position="11"/>
        <end position="20"/>
    </location>
</feature>
<evidence type="ECO:0000313" key="2">
    <source>
        <dbReference type="EMBL" id="MBD2722946.1"/>
    </source>
</evidence>
<proteinExistence type="predicted"/>
<name>A0ABR8JSJ9_9BACT</name>
<sequence length="259" mass="28307">MAQADGAAPTASRNLAPTTSDNAALALKEVRLTLPTGSDLPAPLASVAPTPTPSRPDVPAPARQPRFYVGLVGAPDVTTVKFASVESPLPNLGVVLEYRLGRRLRLSTGLLRSTKQYSARREDCDFGAYAPYVKHRYFDDVDGTCTVLDVPLNLRYDLLSRPGYALYGSTGLSSFFMQRETYSYAYVEYNKPGYWEGEAVNANRHLFSILNLSVGYERALSPRWSLHAEPYVKVPLAGVGVYKLKLTSAGVFVGVKYGF</sequence>
<dbReference type="EMBL" id="JACXAC010000004">
    <property type="protein sequence ID" value="MBD2722946.1"/>
    <property type="molecule type" value="Genomic_DNA"/>
</dbReference>
<feature type="region of interest" description="Disordered" evidence="1">
    <location>
        <begin position="36"/>
        <end position="60"/>
    </location>
</feature>
<feature type="compositionally biased region" description="Pro residues" evidence="1">
    <location>
        <begin position="50"/>
        <end position="59"/>
    </location>
</feature>
<keyword evidence="3" id="KW-1185">Reference proteome</keyword>
<organism evidence="2 3">
    <name type="scientific">Hymenobacter armeniacus</name>
    <dbReference type="NCBI Taxonomy" id="2771358"/>
    <lineage>
        <taxon>Bacteria</taxon>
        <taxon>Pseudomonadati</taxon>
        <taxon>Bacteroidota</taxon>
        <taxon>Cytophagia</taxon>
        <taxon>Cytophagales</taxon>
        <taxon>Hymenobacteraceae</taxon>
        <taxon>Hymenobacter</taxon>
    </lineage>
</organism>